<organism evidence="2 3">
    <name type="scientific">Cardiocondyla obscurior</name>
    <dbReference type="NCBI Taxonomy" id="286306"/>
    <lineage>
        <taxon>Eukaryota</taxon>
        <taxon>Metazoa</taxon>
        <taxon>Ecdysozoa</taxon>
        <taxon>Arthropoda</taxon>
        <taxon>Hexapoda</taxon>
        <taxon>Insecta</taxon>
        <taxon>Pterygota</taxon>
        <taxon>Neoptera</taxon>
        <taxon>Endopterygota</taxon>
        <taxon>Hymenoptera</taxon>
        <taxon>Apocrita</taxon>
        <taxon>Aculeata</taxon>
        <taxon>Formicoidea</taxon>
        <taxon>Formicidae</taxon>
        <taxon>Myrmicinae</taxon>
        <taxon>Cardiocondyla</taxon>
    </lineage>
</organism>
<dbReference type="EMBL" id="JADYXP020000007">
    <property type="protein sequence ID" value="KAL0121028.1"/>
    <property type="molecule type" value="Genomic_DNA"/>
</dbReference>
<dbReference type="Proteomes" id="UP001430953">
    <property type="component" value="Unassembled WGS sequence"/>
</dbReference>
<proteinExistence type="predicted"/>
<dbReference type="AlphaFoldDB" id="A0AAW2G023"/>
<feature type="compositionally biased region" description="Basic residues" evidence="1">
    <location>
        <begin position="80"/>
        <end position="93"/>
    </location>
</feature>
<feature type="region of interest" description="Disordered" evidence="1">
    <location>
        <begin position="58"/>
        <end position="98"/>
    </location>
</feature>
<protein>
    <submittedName>
        <fullName evidence="2">Uncharacterized protein</fullName>
    </submittedName>
</protein>
<name>A0AAW2G023_9HYME</name>
<comment type="caution">
    <text evidence="2">The sequence shown here is derived from an EMBL/GenBank/DDBJ whole genome shotgun (WGS) entry which is preliminary data.</text>
</comment>
<evidence type="ECO:0000313" key="3">
    <source>
        <dbReference type="Proteomes" id="UP001430953"/>
    </source>
</evidence>
<accession>A0AAW2G023</accession>
<keyword evidence="3" id="KW-1185">Reference proteome</keyword>
<reference evidence="2 3" key="1">
    <citation type="submission" date="2023-03" db="EMBL/GenBank/DDBJ databases">
        <title>High recombination rates correlate with genetic variation in Cardiocondyla obscurior ants.</title>
        <authorList>
            <person name="Errbii M."/>
        </authorList>
    </citation>
    <scope>NUCLEOTIDE SEQUENCE [LARGE SCALE GENOMIC DNA]</scope>
    <source>
        <strain evidence="2">Alpha-2009</strain>
        <tissue evidence="2">Whole body</tissue>
    </source>
</reference>
<evidence type="ECO:0000313" key="2">
    <source>
        <dbReference type="EMBL" id="KAL0121028.1"/>
    </source>
</evidence>
<gene>
    <name evidence="2" type="ORF">PUN28_008630</name>
</gene>
<evidence type="ECO:0000256" key="1">
    <source>
        <dbReference type="SAM" id="MobiDB-lite"/>
    </source>
</evidence>
<sequence>MRARKTWFTIRHQDRVARSIDNIPTTAIARVSRARVIIRGNTRRIPESRPLFILVRDQRNPRCTRKRKSRTVNPQEFSHSQKKKKKKERKKRKFMENDRKHRLVIKVTREGIPVVIDAVIMTLGARHRA</sequence>